<protein>
    <submittedName>
        <fullName evidence="2">Uncharacterized protein</fullName>
    </submittedName>
</protein>
<sequence length="62" mass="6655">SEKSPKVGTTRTFYNTSKNGNITTVTSLGGGFREKKGPGRRDAVRKSIGSTVKELKGLEGLR</sequence>
<gene>
    <name evidence="2" type="ORF">K443DRAFT_31262</name>
</gene>
<name>A0A0C9WN92_9AGAR</name>
<proteinExistence type="predicted"/>
<feature type="non-terminal residue" evidence="2">
    <location>
        <position position="62"/>
    </location>
</feature>
<dbReference type="OrthoDB" id="412814at2759"/>
<feature type="non-terminal residue" evidence="2">
    <location>
        <position position="1"/>
    </location>
</feature>
<feature type="compositionally biased region" description="Basic and acidic residues" evidence="1">
    <location>
        <begin position="32"/>
        <end position="45"/>
    </location>
</feature>
<dbReference type="STRING" id="1095629.A0A0C9WN92"/>
<evidence type="ECO:0000256" key="1">
    <source>
        <dbReference type="SAM" id="MobiDB-lite"/>
    </source>
</evidence>
<accession>A0A0C9WN92</accession>
<dbReference type="EMBL" id="KN838973">
    <property type="protein sequence ID" value="KIJ91750.1"/>
    <property type="molecule type" value="Genomic_DNA"/>
</dbReference>
<dbReference type="HOGENOM" id="CLU_2910328_0_0_1"/>
<evidence type="ECO:0000313" key="2">
    <source>
        <dbReference type="EMBL" id="KIJ91750.1"/>
    </source>
</evidence>
<organism evidence="2 3">
    <name type="scientific">Laccaria amethystina LaAM-08-1</name>
    <dbReference type="NCBI Taxonomy" id="1095629"/>
    <lineage>
        <taxon>Eukaryota</taxon>
        <taxon>Fungi</taxon>
        <taxon>Dikarya</taxon>
        <taxon>Basidiomycota</taxon>
        <taxon>Agaricomycotina</taxon>
        <taxon>Agaricomycetes</taxon>
        <taxon>Agaricomycetidae</taxon>
        <taxon>Agaricales</taxon>
        <taxon>Agaricineae</taxon>
        <taxon>Hydnangiaceae</taxon>
        <taxon>Laccaria</taxon>
    </lineage>
</organism>
<reference evidence="3" key="2">
    <citation type="submission" date="2015-01" db="EMBL/GenBank/DDBJ databases">
        <title>Evolutionary Origins and Diversification of the Mycorrhizal Mutualists.</title>
        <authorList>
            <consortium name="DOE Joint Genome Institute"/>
            <consortium name="Mycorrhizal Genomics Consortium"/>
            <person name="Kohler A."/>
            <person name="Kuo A."/>
            <person name="Nagy L.G."/>
            <person name="Floudas D."/>
            <person name="Copeland A."/>
            <person name="Barry K.W."/>
            <person name="Cichocki N."/>
            <person name="Veneault-Fourrey C."/>
            <person name="LaButti K."/>
            <person name="Lindquist E.A."/>
            <person name="Lipzen A."/>
            <person name="Lundell T."/>
            <person name="Morin E."/>
            <person name="Murat C."/>
            <person name="Riley R."/>
            <person name="Ohm R."/>
            <person name="Sun H."/>
            <person name="Tunlid A."/>
            <person name="Henrissat B."/>
            <person name="Grigoriev I.V."/>
            <person name="Hibbett D.S."/>
            <person name="Martin F."/>
        </authorList>
    </citation>
    <scope>NUCLEOTIDE SEQUENCE [LARGE SCALE GENOMIC DNA]</scope>
    <source>
        <strain evidence="3">LaAM-08-1</strain>
    </source>
</reference>
<dbReference type="AlphaFoldDB" id="A0A0C9WN92"/>
<keyword evidence="3" id="KW-1185">Reference proteome</keyword>
<dbReference type="Proteomes" id="UP000054477">
    <property type="component" value="Unassembled WGS sequence"/>
</dbReference>
<reference evidence="2 3" key="1">
    <citation type="submission" date="2014-04" db="EMBL/GenBank/DDBJ databases">
        <authorList>
            <consortium name="DOE Joint Genome Institute"/>
            <person name="Kuo A."/>
            <person name="Kohler A."/>
            <person name="Nagy L.G."/>
            <person name="Floudas D."/>
            <person name="Copeland A."/>
            <person name="Barry K.W."/>
            <person name="Cichocki N."/>
            <person name="Veneault-Fourrey C."/>
            <person name="LaButti K."/>
            <person name="Lindquist E.A."/>
            <person name="Lipzen A."/>
            <person name="Lundell T."/>
            <person name="Morin E."/>
            <person name="Murat C."/>
            <person name="Sun H."/>
            <person name="Tunlid A."/>
            <person name="Henrissat B."/>
            <person name="Grigoriev I.V."/>
            <person name="Hibbett D.S."/>
            <person name="Martin F."/>
            <person name="Nordberg H.P."/>
            <person name="Cantor M.N."/>
            <person name="Hua S.X."/>
        </authorList>
    </citation>
    <scope>NUCLEOTIDE SEQUENCE [LARGE SCALE GENOMIC DNA]</scope>
    <source>
        <strain evidence="2 3">LaAM-08-1</strain>
    </source>
</reference>
<feature type="region of interest" description="Disordered" evidence="1">
    <location>
        <begin position="25"/>
        <end position="45"/>
    </location>
</feature>
<evidence type="ECO:0000313" key="3">
    <source>
        <dbReference type="Proteomes" id="UP000054477"/>
    </source>
</evidence>